<dbReference type="Gene3D" id="3.40.50.11040">
    <property type="match status" value="1"/>
</dbReference>
<dbReference type="GO" id="GO:0005730">
    <property type="term" value="C:nucleolus"/>
    <property type="evidence" value="ECO:0007669"/>
    <property type="project" value="TreeGrafter"/>
</dbReference>
<evidence type="ECO:0000313" key="2">
    <source>
        <dbReference type="EMBL" id="KAF4720950.1"/>
    </source>
</evidence>
<feature type="non-terminal residue" evidence="2">
    <location>
        <position position="144"/>
    </location>
</feature>
<gene>
    <name evidence="2" type="primary">NAT10_2</name>
    <name evidence="2" type="ORF">FOZ63_020251</name>
</gene>
<dbReference type="GO" id="GO:0030686">
    <property type="term" value="C:90S preribosome"/>
    <property type="evidence" value="ECO:0007669"/>
    <property type="project" value="TreeGrafter"/>
</dbReference>
<keyword evidence="2" id="KW-0808">Transferase</keyword>
<reference evidence="2 3" key="1">
    <citation type="submission" date="2020-04" db="EMBL/GenBank/DDBJ databases">
        <title>Perkinsus olseni comparative genomics.</title>
        <authorList>
            <person name="Bogema D.R."/>
        </authorList>
    </citation>
    <scope>NUCLEOTIDE SEQUENCE [LARGE SCALE GENOMIC DNA]</scope>
    <source>
        <strain evidence="2 3">ATCC PRA-207</strain>
    </source>
</reference>
<evidence type="ECO:0000259" key="1">
    <source>
        <dbReference type="Pfam" id="PF08351"/>
    </source>
</evidence>
<feature type="non-terminal residue" evidence="2">
    <location>
        <position position="1"/>
    </location>
</feature>
<dbReference type="Proteomes" id="UP000553632">
    <property type="component" value="Unassembled WGS sequence"/>
</dbReference>
<protein>
    <submittedName>
        <fullName evidence="2">N-acetyltransferase 10</fullName>
    </submittedName>
</protein>
<comment type="caution">
    <text evidence="2">The sequence shown here is derived from an EMBL/GenBank/DDBJ whole genome shotgun (WGS) entry which is preliminary data.</text>
</comment>
<dbReference type="GO" id="GO:1904812">
    <property type="term" value="P:rRNA acetylation involved in maturation of SSU-rRNA"/>
    <property type="evidence" value="ECO:0007669"/>
    <property type="project" value="TreeGrafter"/>
</dbReference>
<name>A0A7J6RMH2_PEROL</name>
<keyword evidence="3" id="KW-1185">Reference proteome</keyword>
<dbReference type="OMA" id="VGRFNEX"/>
<dbReference type="Pfam" id="PF08351">
    <property type="entry name" value="TmcA_N"/>
    <property type="match status" value="1"/>
</dbReference>
<dbReference type="GO" id="GO:1990883">
    <property type="term" value="F:18S rRNA cytidine N-acetyltransferase activity"/>
    <property type="evidence" value="ECO:0007669"/>
    <property type="project" value="TreeGrafter"/>
</dbReference>
<dbReference type="AlphaFoldDB" id="A0A7J6RMH2"/>
<sequence>KKAIKQGKYDTATDDPFELFLSSTDIRFCYYRDSESILGKTYDMCVLSDFEALTPNLLCRTMETVSGGGIVMVMLRTMSSLKQLYSTVMDAHSKFRGEDHDTVEPRFNERFILSLADCRNCLVVDDELNVLPVSQATLGSISET</sequence>
<evidence type="ECO:0000313" key="3">
    <source>
        <dbReference type="Proteomes" id="UP000553632"/>
    </source>
</evidence>
<dbReference type="EMBL" id="JABANO010025016">
    <property type="protein sequence ID" value="KAF4720950.1"/>
    <property type="molecule type" value="Genomic_DNA"/>
</dbReference>
<dbReference type="GO" id="GO:0000049">
    <property type="term" value="F:tRNA binding"/>
    <property type="evidence" value="ECO:0007669"/>
    <property type="project" value="TreeGrafter"/>
</dbReference>
<feature type="domain" description="TmcA/NAT10 N-terminal" evidence="1">
    <location>
        <begin position="17"/>
        <end position="125"/>
    </location>
</feature>
<dbReference type="PANTHER" id="PTHR10925">
    <property type="entry name" value="N-ACETYLTRANSFERASE 10"/>
    <property type="match status" value="1"/>
</dbReference>
<dbReference type="InterPro" id="IPR013562">
    <property type="entry name" value="TmcA/NAT10_N"/>
</dbReference>
<organism evidence="2 3">
    <name type="scientific">Perkinsus olseni</name>
    <name type="common">Perkinsus atlanticus</name>
    <dbReference type="NCBI Taxonomy" id="32597"/>
    <lineage>
        <taxon>Eukaryota</taxon>
        <taxon>Sar</taxon>
        <taxon>Alveolata</taxon>
        <taxon>Perkinsozoa</taxon>
        <taxon>Perkinsea</taxon>
        <taxon>Perkinsida</taxon>
        <taxon>Perkinsidae</taxon>
        <taxon>Perkinsus</taxon>
    </lineage>
</organism>
<accession>A0A7J6RMH2</accession>
<proteinExistence type="predicted"/>
<dbReference type="PANTHER" id="PTHR10925:SF5">
    <property type="entry name" value="RNA CYTIDINE ACETYLTRANSFERASE"/>
    <property type="match status" value="1"/>
</dbReference>
<dbReference type="InterPro" id="IPR032672">
    <property type="entry name" value="TmcA/NAT10/Kre33"/>
</dbReference>